<reference evidence="1" key="1">
    <citation type="submission" date="2020-08" db="EMBL/GenBank/DDBJ databases">
        <title>Multicomponent nature underlies the extraordinary mechanical properties of spider dragline silk.</title>
        <authorList>
            <person name="Kono N."/>
            <person name="Nakamura H."/>
            <person name="Mori M."/>
            <person name="Yoshida Y."/>
            <person name="Ohtoshi R."/>
            <person name="Malay A.D."/>
            <person name="Moran D.A.P."/>
            <person name="Tomita M."/>
            <person name="Numata K."/>
            <person name="Arakawa K."/>
        </authorList>
    </citation>
    <scope>NUCLEOTIDE SEQUENCE</scope>
</reference>
<name>A0A8X6Q2F1_NEPPI</name>
<sequence>MHEGTNQNAIALTGAPIGATVGLDAMCDEFVLKSPRSGGRSLSEDSESLAFISSVTAKKYQMVLLRTAKLMIANKNVSESACLARLRKSVMFYFKALQ</sequence>
<dbReference type="Proteomes" id="UP000887013">
    <property type="component" value="Unassembled WGS sequence"/>
</dbReference>
<proteinExistence type="predicted"/>
<dbReference type="EMBL" id="BMAW01027625">
    <property type="protein sequence ID" value="GFU03067.1"/>
    <property type="molecule type" value="Genomic_DNA"/>
</dbReference>
<evidence type="ECO:0000313" key="2">
    <source>
        <dbReference type="Proteomes" id="UP000887013"/>
    </source>
</evidence>
<keyword evidence="2" id="KW-1185">Reference proteome</keyword>
<evidence type="ECO:0000313" key="1">
    <source>
        <dbReference type="EMBL" id="GFU03067.1"/>
    </source>
</evidence>
<comment type="caution">
    <text evidence="1">The sequence shown here is derived from an EMBL/GenBank/DDBJ whole genome shotgun (WGS) entry which is preliminary data.</text>
</comment>
<protein>
    <submittedName>
        <fullName evidence="1">Uncharacterized protein</fullName>
    </submittedName>
</protein>
<organism evidence="1 2">
    <name type="scientific">Nephila pilipes</name>
    <name type="common">Giant wood spider</name>
    <name type="synonym">Nephila maculata</name>
    <dbReference type="NCBI Taxonomy" id="299642"/>
    <lineage>
        <taxon>Eukaryota</taxon>
        <taxon>Metazoa</taxon>
        <taxon>Ecdysozoa</taxon>
        <taxon>Arthropoda</taxon>
        <taxon>Chelicerata</taxon>
        <taxon>Arachnida</taxon>
        <taxon>Araneae</taxon>
        <taxon>Araneomorphae</taxon>
        <taxon>Entelegynae</taxon>
        <taxon>Araneoidea</taxon>
        <taxon>Nephilidae</taxon>
        <taxon>Nephila</taxon>
    </lineage>
</organism>
<dbReference type="AlphaFoldDB" id="A0A8X6Q2F1"/>
<accession>A0A8X6Q2F1</accession>
<gene>
    <name evidence="1" type="ORF">NPIL_423061</name>
</gene>